<gene>
    <name evidence="2" type="ORF">GONAM_56_00940</name>
</gene>
<proteinExistence type="predicted"/>
<dbReference type="AlphaFoldDB" id="K6X962"/>
<comment type="caution">
    <text evidence="2">The sequence shown here is derived from an EMBL/GenBank/DDBJ whole genome shotgun (WGS) entry which is preliminary data.</text>
</comment>
<evidence type="ECO:0000259" key="1">
    <source>
        <dbReference type="Pfam" id="PF01796"/>
    </source>
</evidence>
<evidence type="ECO:0000313" key="3">
    <source>
        <dbReference type="Proteomes" id="UP000035058"/>
    </source>
</evidence>
<sequence length="140" mass="14908">MTVDDSAVRNAVADDATDPAVLHGSECTVCGTVGFPAGTYCSRCATATARPRELSTRGTVWAYTVQRFAPKSPPYVPPPEGFSPFAMGYVELPEGIRIAGILEADTLDDLQGAPATLIATQPVPRFLVLPEPTADQEDRR</sequence>
<dbReference type="Proteomes" id="UP000035058">
    <property type="component" value="Unassembled WGS sequence"/>
</dbReference>
<keyword evidence="3" id="KW-1185">Reference proteome</keyword>
<protein>
    <recommendedName>
        <fullName evidence="1">ChsH2 C-terminal OB-fold domain-containing protein</fullName>
    </recommendedName>
</protein>
<evidence type="ECO:0000313" key="2">
    <source>
        <dbReference type="EMBL" id="GAC02622.1"/>
    </source>
</evidence>
<dbReference type="InterPro" id="IPR002878">
    <property type="entry name" value="ChsH2_C"/>
</dbReference>
<feature type="domain" description="ChsH2 C-terminal OB-fold" evidence="1">
    <location>
        <begin position="52"/>
        <end position="112"/>
    </location>
</feature>
<dbReference type="InterPro" id="IPR052513">
    <property type="entry name" value="Thioester_dehydratase-like"/>
</dbReference>
<reference evidence="2 3" key="1">
    <citation type="submission" date="2012-08" db="EMBL/GenBank/DDBJ databases">
        <title>Whole genome shotgun sequence of Gordonia namibiensis NBRC 108229.</title>
        <authorList>
            <person name="Isaki-Nakamura S."/>
            <person name="Hosoyama A."/>
            <person name="Tsuchikane K."/>
            <person name="Katsumata H."/>
            <person name="Baba S."/>
            <person name="Yamazaki S."/>
            <person name="Fujita N."/>
        </authorList>
    </citation>
    <scope>NUCLEOTIDE SEQUENCE [LARGE SCALE GENOMIC DNA]</scope>
    <source>
        <strain evidence="2 3">NBRC 108229</strain>
    </source>
</reference>
<organism evidence="2 3">
    <name type="scientific">Gordonia namibiensis NBRC 108229</name>
    <dbReference type="NCBI Taxonomy" id="1208314"/>
    <lineage>
        <taxon>Bacteria</taxon>
        <taxon>Bacillati</taxon>
        <taxon>Actinomycetota</taxon>
        <taxon>Actinomycetes</taxon>
        <taxon>Mycobacteriales</taxon>
        <taxon>Gordoniaceae</taxon>
        <taxon>Gordonia</taxon>
    </lineage>
</organism>
<dbReference type="EMBL" id="BAHE01000056">
    <property type="protein sequence ID" value="GAC02622.1"/>
    <property type="molecule type" value="Genomic_DNA"/>
</dbReference>
<dbReference type="PANTHER" id="PTHR34075:SF5">
    <property type="entry name" value="BLR3430 PROTEIN"/>
    <property type="match status" value="1"/>
</dbReference>
<dbReference type="Pfam" id="PF01796">
    <property type="entry name" value="OB_ChsH2_C"/>
    <property type="match status" value="1"/>
</dbReference>
<dbReference type="PANTHER" id="PTHR34075">
    <property type="entry name" value="BLR3430 PROTEIN"/>
    <property type="match status" value="1"/>
</dbReference>
<dbReference type="InterPro" id="IPR012340">
    <property type="entry name" value="NA-bd_OB-fold"/>
</dbReference>
<dbReference type="RefSeq" id="WP_006868754.1">
    <property type="nucleotide sequence ID" value="NZ_BAHE01000056.1"/>
</dbReference>
<accession>K6X962</accession>
<dbReference type="SUPFAM" id="SSF50249">
    <property type="entry name" value="Nucleic acid-binding proteins"/>
    <property type="match status" value="1"/>
</dbReference>
<name>K6X962_9ACTN</name>